<keyword evidence="1" id="KW-0479">Metal-binding</keyword>
<dbReference type="PANTHER" id="PTHR47776">
    <property type="entry name" value="F5A8.9 PROTEIN"/>
    <property type="match status" value="1"/>
</dbReference>
<proteinExistence type="predicted"/>
<organism evidence="7 8">
    <name type="scientific">Vitrella brassicaformis (strain CCMP3155)</name>
    <dbReference type="NCBI Taxonomy" id="1169540"/>
    <lineage>
        <taxon>Eukaryota</taxon>
        <taxon>Sar</taxon>
        <taxon>Alveolata</taxon>
        <taxon>Colpodellida</taxon>
        <taxon>Vitrellaceae</taxon>
        <taxon>Vitrella</taxon>
    </lineage>
</organism>
<sequence length="171" mass="18710">MNQCADAAGTARQRGLLRSQAGIRPGGGKGRRAPTKAQGGHGPQEGSSEGHCGDAKCCICQEARDDTDKGILSCGHAFCFGCIAQAFIARTKARQACQCPLCHQSKVSPIVTRETLVRTTRSRKRKAQDISEEEDVRDAEGVLIEDRYEERVSEAGYMEMWRVSKQDLSHK</sequence>
<feature type="domain" description="RING-type" evidence="6">
    <location>
        <begin position="57"/>
        <end position="103"/>
    </location>
</feature>
<protein>
    <recommendedName>
        <fullName evidence="6">RING-type domain-containing protein</fullName>
    </recommendedName>
</protein>
<evidence type="ECO:0000256" key="4">
    <source>
        <dbReference type="PROSITE-ProRule" id="PRU00175"/>
    </source>
</evidence>
<evidence type="ECO:0000256" key="5">
    <source>
        <dbReference type="SAM" id="MobiDB-lite"/>
    </source>
</evidence>
<dbReference type="InParanoid" id="A0A0G4FS28"/>
<dbReference type="PROSITE" id="PS50089">
    <property type="entry name" value="ZF_RING_2"/>
    <property type="match status" value="1"/>
</dbReference>
<dbReference type="InterPro" id="IPR027370">
    <property type="entry name" value="Znf-RING_euk"/>
</dbReference>
<dbReference type="EMBL" id="CDMY01000489">
    <property type="protein sequence ID" value="CEM17485.1"/>
    <property type="molecule type" value="Genomic_DNA"/>
</dbReference>
<name>A0A0G4FS28_VITBC</name>
<keyword evidence="2 4" id="KW-0863">Zinc-finger</keyword>
<dbReference type="PROSITE" id="PS00518">
    <property type="entry name" value="ZF_RING_1"/>
    <property type="match status" value="1"/>
</dbReference>
<dbReference type="VEuPathDB" id="CryptoDB:Vbra_16026"/>
<dbReference type="OrthoDB" id="251770at2759"/>
<feature type="region of interest" description="Disordered" evidence="5">
    <location>
        <begin position="1"/>
        <end position="52"/>
    </location>
</feature>
<dbReference type="InterPro" id="IPR001841">
    <property type="entry name" value="Znf_RING"/>
</dbReference>
<dbReference type="SUPFAM" id="SSF57850">
    <property type="entry name" value="RING/U-box"/>
    <property type="match status" value="1"/>
</dbReference>
<keyword evidence="8" id="KW-1185">Reference proteome</keyword>
<reference evidence="7 8" key="1">
    <citation type="submission" date="2014-11" db="EMBL/GenBank/DDBJ databases">
        <authorList>
            <person name="Zhu J."/>
            <person name="Qi W."/>
            <person name="Song R."/>
        </authorList>
    </citation>
    <scope>NUCLEOTIDE SEQUENCE [LARGE SCALE GENOMIC DNA]</scope>
</reference>
<evidence type="ECO:0000256" key="3">
    <source>
        <dbReference type="ARBA" id="ARBA00022833"/>
    </source>
</evidence>
<dbReference type="PANTHER" id="PTHR47776:SF2">
    <property type="entry name" value="RING-TYPE E3 UBIQUITIN TRANSFERASE BRCA1"/>
    <property type="match status" value="1"/>
</dbReference>
<dbReference type="PhylomeDB" id="A0A0G4FS28"/>
<accession>A0A0G4FS28</accession>
<evidence type="ECO:0000259" key="6">
    <source>
        <dbReference type="PROSITE" id="PS50089"/>
    </source>
</evidence>
<dbReference type="AlphaFoldDB" id="A0A0G4FS28"/>
<dbReference type="SMART" id="SM00184">
    <property type="entry name" value="RING"/>
    <property type="match status" value="1"/>
</dbReference>
<evidence type="ECO:0000313" key="7">
    <source>
        <dbReference type="EMBL" id="CEM17485.1"/>
    </source>
</evidence>
<evidence type="ECO:0000256" key="1">
    <source>
        <dbReference type="ARBA" id="ARBA00022723"/>
    </source>
</evidence>
<dbReference type="Proteomes" id="UP000041254">
    <property type="component" value="Unassembled WGS sequence"/>
</dbReference>
<gene>
    <name evidence="7" type="ORF">Vbra_16026</name>
</gene>
<dbReference type="Pfam" id="PF13445">
    <property type="entry name" value="zf-RING_UBOX"/>
    <property type="match status" value="1"/>
</dbReference>
<keyword evidence="3" id="KW-0862">Zinc</keyword>
<dbReference type="InterPro" id="IPR017907">
    <property type="entry name" value="Znf_RING_CS"/>
</dbReference>
<evidence type="ECO:0000313" key="8">
    <source>
        <dbReference type="Proteomes" id="UP000041254"/>
    </source>
</evidence>
<dbReference type="InterPro" id="IPR013083">
    <property type="entry name" value="Znf_RING/FYVE/PHD"/>
</dbReference>
<dbReference type="GO" id="GO:0008270">
    <property type="term" value="F:zinc ion binding"/>
    <property type="evidence" value="ECO:0007669"/>
    <property type="project" value="UniProtKB-KW"/>
</dbReference>
<evidence type="ECO:0000256" key="2">
    <source>
        <dbReference type="ARBA" id="ARBA00022771"/>
    </source>
</evidence>
<dbReference type="Gene3D" id="3.30.40.10">
    <property type="entry name" value="Zinc/RING finger domain, C3HC4 (zinc finger)"/>
    <property type="match status" value="1"/>
</dbReference>